<keyword evidence="2" id="KW-1185">Reference proteome</keyword>
<proteinExistence type="predicted"/>
<reference evidence="2" key="1">
    <citation type="journal article" date="2023" name="Front. Plant Sci.">
        <title>Chromosomal-level genome assembly of Melastoma candidum provides insights into trichome evolution.</title>
        <authorList>
            <person name="Zhong Y."/>
            <person name="Wu W."/>
            <person name="Sun C."/>
            <person name="Zou P."/>
            <person name="Liu Y."/>
            <person name="Dai S."/>
            <person name="Zhou R."/>
        </authorList>
    </citation>
    <scope>NUCLEOTIDE SEQUENCE [LARGE SCALE GENOMIC DNA]</scope>
</reference>
<name>A0ACB9P1G8_9MYRT</name>
<sequence length="525" mass="57624">MSINEAMDGTKMTPKRNNINSKFTRQSRKCPGLLGPLDCVPGIGLRDVLDKGERERERNPKGEEWKEEVESMLASLQLTSRCNRSPAAVVGAAPCSAASRFRCTLAKQSQRLLRDLSVAAGDPAAVGKLISKFVASSPKSASLATLSHLLSPSTATAHPGLPSLALPFYSEVREASWFQWDPKLAADLSALLEKLGLVAESEDMIAEAVSELNAKDKELALFYCHLVDSHSKWKSYRGFAVAFDQLKHMVSGSLSASVKRRANESMIEGLCKIGRPDEAEALIVEMRALGVKPLASAMRSVVYGYGKLGLFEDMSRVLDQMINEGTKIDIVCANMVLASYGNQAQLNQMVSWTKRMKSMGIPISVSTYNTLLISCPTVMSMANDDISGAPLSMLELVGVLEDEEGLAVKELVDSSVLFDVMGWTSSEAKLDLHGMHLGSAFVILLQWMDEMRRRLNNERHSVPNQITVICGAGKHSKVRGESPVKQMVKRVLNRLRSPMRIDMRNTGCFICKGRALKQWLCPSDK</sequence>
<protein>
    <submittedName>
        <fullName evidence="1">Uncharacterized protein</fullName>
    </submittedName>
</protein>
<dbReference type="Proteomes" id="UP001057402">
    <property type="component" value="Chromosome 7"/>
</dbReference>
<gene>
    <name evidence="1" type="ORF">MLD38_026865</name>
</gene>
<dbReference type="EMBL" id="CM042886">
    <property type="protein sequence ID" value="KAI4342216.1"/>
    <property type="molecule type" value="Genomic_DNA"/>
</dbReference>
<evidence type="ECO:0000313" key="1">
    <source>
        <dbReference type="EMBL" id="KAI4342216.1"/>
    </source>
</evidence>
<comment type="caution">
    <text evidence="1">The sequence shown here is derived from an EMBL/GenBank/DDBJ whole genome shotgun (WGS) entry which is preliminary data.</text>
</comment>
<organism evidence="1 2">
    <name type="scientific">Melastoma candidum</name>
    <dbReference type="NCBI Taxonomy" id="119954"/>
    <lineage>
        <taxon>Eukaryota</taxon>
        <taxon>Viridiplantae</taxon>
        <taxon>Streptophyta</taxon>
        <taxon>Embryophyta</taxon>
        <taxon>Tracheophyta</taxon>
        <taxon>Spermatophyta</taxon>
        <taxon>Magnoliopsida</taxon>
        <taxon>eudicotyledons</taxon>
        <taxon>Gunneridae</taxon>
        <taxon>Pentapetalae</taxon>
        <taxon>rosids</taxon>
        <taxon>malvids</taxon>
        <taxon>Myrtales</taxon>
        <taxon>Melastomataceae</taxon>
        <taxon>Melastomatoideae</taxon>
        <taxon>Melastomateae</taxon>
        <taxon>Melastoma</taxon>
    </lineage>
</organism>
<accession>A0ACB9P1G8</accession>
<evidence type="ECO:0000313" key="2">
    <source>
        <dbReference type="Proteomes" id="UP001057402"/>
    </source>
</evidence>